<sequence>SKQATHDNLNTFVGLTYNNLSNECLFLWKLCTRGSLQDIVANEDLMLDMDFKASFINDIIKVSTSDTIRGILAVLQLFHWIAASD</sequence>
<dbReference type="GO" id="GO:0005886">
    <property type="term" value="C:plasma membrane"/>
    <property type="evidence" value="ECO:0007669"/>
    <property type="project" value="TreeGrafter"/>
</dbReference>
<keyword evidence="2" id="KW-0456">Lyase</keyword>
<evidence type="ECO:0000256" key="2">
    <source>
        <dbReference type="ARBA" id="ARBA00023239"/>
    </source>
</evidence>
<dbReference type="GO" id="GO:0000166">
    <property type="term" value="F:nucleotide binding"/>
    <property type="evidence" value="ECO:0007669"/>
    <property type="project" value="UniProtKB-KW"/>
</dbReference>
<keyword evidence="3" id="KW-1185">Reference proteome</keyword>
<evidence type="ECO:0000313" key="4">
    <source>
        <dbReference type="WBParaSite" id="PSAMB.scaffold19695size793.g37933.t1"/>
    </source>
</evidence>
<dbReference type="PANTHER" id="PTHR11920">
    <property type="entry name" value="GUANYLYL CYCLASE"/>
    <property type="match status" value="1"/>
</dbReference>
<dbReference type="Proteomes" id="UP000887566">
    <property type="component" value="Unplaced"/>
</dbReference>
<dbReference type="AlphaFoldDB" id="A0A914VGT2"/>
<protein>
    <submittedName>
        <fullName evidence="4">Uncharacterized protein</fullName>
    </submittedName>
</protein>
<dbReference type="GO" id="GO:0004383">
    <property type="term" value="F:guanylate cyclase activity"/>
    <property type="evidence" value="ECO:0007669"/>
    <property type="project" value="TreeGrafter"/>
</dbReference>
<reference evidence="4" key="1">
    <citation type="submission" date="2022-11" db="UniProtKB">
        <authorList>
            <consortium name="WormBaseParasite"/>
        </authorList>
    </citation>
    <scope>IDENTIFICATION</scope>
</reference>
<dbReference type="GO" id="GO:0007168">
    <property type="term" value="P:receptor guanylyl cyclase signaling pathway"/>
    <property type="evidence" value="ECO:0007669"/>
    <property type="project" value="TreeGrafter"/>
</dbReference>
<dbReference type="PANTHER" id="PTHR11920:SF501">
    <property type="entry name" value="GUANYLATE CYCLASE 32E"/>
    <property type="match status" value="1"/>
</dbReference>
<dbReference type="WBParaSite" id="PSAMB.scaffold19695size793.g37933.t1">
    <property type="protein sequence ID" value="PSAMB.scaffold19695size793.g37933.t1"/>
    <property type="gene ID" value="PSAMB.scaffold19695size793.g37933"/>
</dbReference>
<dbReference type="InterPro" id="IPR050401">
    <property type="entry name" value="Cyclic_nucleotide_synthase"/>
</dbReference>
<evidence type="ECO:0000256" key="1">
    <source>
        <dbReference type="ARBA" id="ARBA00022741"/>
    </source>
</evidence>
<dbReference type="GO" id="GO:0001653">
    <property type="term" value="F:peptide receptor activity"/>
    <property type="evidence" value="ECO:0007669"/>
    <property type="project" value="TreeGrafter"/>
</dbReference>
<dbReference type="GO" id="GO:0004016">
    <property type="term" value="F:adenylate cyclase activity"/>
    <property type="evidence" value="ECO:0007669"/>
    <property type="project" value="TreeGrafter"/>
</dbReference>
<keyword evidence="1" id="KW-0547">Nucleotide-binding</keyword>
<evidence type="ECO:0000313" key="3">
    <source>
        <dbReference type="Proteomes" id="UP000887566"/>
    </source>
</evidence>
<proteinExistence type="predicted"/>
<accession>A0A914VGT2</accession>
<name>A0A914VGT2_9BILA</name>
<organism evidence="3 4">
    <name type="scientific">Plectus sambesii</name>
    <dbReference type="NCBI Taxonomy" id="2011161"/>
    <lineage>
        <taxon>Eukaryota</taxon>
        <taxon>Metazoa</taxon>
        <taxon>Ecdysozoa</taxon>
        <taxon>Nematoda</taxon>
        <taxon>Chromadorea</taxon>
        <taxon>Plectida</taxon>
        <taxon>Plectina</taxon>
        <taxon>Plectoidea</taxon>
        <taxon>Plectidae</taxon>
        <taxon>Plectus</taxon>
    </lineage>
</organism>